<reference evidence="2" key="2">
    <citation type="submission" date="2022-01" db="EMBL/GenBank/DDBJ databases">
        <authorList>
            <person name="Yamashiro T."/>
            <person name="Shiraishi A."/>
            <person name="Satake H."/>
            <person name="Nakayama K."/>
        </authorList>
    </citation>
    <scope>NUCLEOTIDE SEQUENCE</scope>
</reference>
<dbReference type="PANTHER" id="PTHR11439:SF509">
    <property type="entry name" value="RNA-DIRECTED DNA POLYMERASE"/>
    <property type="match status" value="1"/>
</dbReference>
<dbReference type="PANTHER" id="PTHR11439">
    <property type="entry name" value="GAG-POL-RELATED RETROTRANSPOSON"/>
    <property type="match status" value="1"/>
</dbReference>
<reference evidence="2" key="1">
    <citation type="journal article" date="2022" name="Int. J. Mol. Sci.">
        <title>Draft Genome of Tanacetum Coccineum: Genomic Comparison of Closely Related Tanacetum-Family Plants.</title>
        <authorList>
            <person name="Yamashiro T."/>
            <person name="Shiraishi A."/>
            <person name="Nakayama K."/>
            <person name="Satake H."/>
        </authorList>
    </citation>
    <scope>NUCLEOTIDE SEQUENCE</scope>
</reference>
<gene>
    <name evidence="2" type="ORF">Tco_0654554</name>
</gene>
<proteinExistence type="predicted"/>
<name>A0ABQ4X4G3_9ASTR</name>
<dbReference type="Proteomes" id="UP001151760">
    <property type="component" value="Unassembled WGS sequence"/>
</dbReference>
<feature type="region of interest" description="Disordered" evidence="1">
    <location>
        <begin position="112"/>
        <end position="132"/>
    </location>
</feature>
<sequence length="132" mass="15097">MLKKYGMESYDAVETPMVKRSKLDEDPQETPVDPTKYRIMVGSLMHFTSSRHDLVFAVCICARYQARPTEKHLTTVKRVFQYVKETINMGLWYPKNTGIELTAFADADHTGFQDSRKSTSGSEQFLGEKSYG</sequence>
<evidence type="ECO:0000313" key="2">
    <source>
        <dbReference type="EMBL" id="GJS59770.1"/>
    </source>
</evidence>
<comment type="caution">
    <text evidence="2">The sequence shown here is derived from an EMBL/GenBank/DDBJ whole genome shotgun (WGS) entry which is preliminary data.</text>
</comment>
<accession>A0ABQ4X4G3</accession>
<evidence type="ECO:0000313" key="3">
    <source>
        <dbReference type="Proteomes" id="UP001151760"/>
    </source>
</evidence>
<evidence type="ECO:0000256" key="1">
    <source>
        <dbReference type="SAM" id="MobiDB-lite"/>
    </source>
</evidence>
<protein>
    <submittedName>
        <fullName evidence="2">Uncharacterized protein</fullName>
    </submittedName>
</protein>
<organism evidence="2 3">
    <name type="scientific">Tanacetum coccineum</name>
    <dbReference type="NCBI Taxonomy" id="301880"/>
    <lineage>
        <taxon>Eukaryota</taxon>
        <taxon>Viridiplantae</taxon>
        <taxon>Streptophyta</taxon>
        <taxon>Embryophyta</taxon>
        <taxon>Tracheophyta</taxon>
        <taxon>Spermatophyta</taxon>
        <taxon>Magnoliopsida</taxon>
        <taxon>eudicotyledons</taxon>
        <taxon>Gunneridae</taxon>
        <taxon>Pentapetalae</taxon>
        <taxon>asterids</taxon>
        <taxon>campanulids</taxon>
        <taxon>Asterales</taxon>
        <taxon>Asteraceae</taxon>
        <taxon>Asteroideae</taxon>
        <taxon>Anthemideae</taxon>
        <taxon>Anthemidinae</taxon>
        <taxon>Tanacetum</taxon>
    </lineage>
</organism>
<dbReference type="EMBL" id="BQNB010009172">
    <property type="protein sequence ID" value="GJS59770.1"/>
    <property type="molecule type" value="Genomic_DNA"/>
</dbReference>
<keyword evidence="3" id="KW-1185">Reference proteome</keyword>